<evidence type="ECO:0000313" key="6">
    <source>
        <dbReference type="EMBL" id="MFC7579663.1"/>
    </source>
</evidence>
<dbReference type="InterPro" id="IPR011611">
    <property type="entry name" value="PfkB_dom"/>
</dbReference>
<evidence type="ECO:0000256" key="1">
    <source>
        <dbReference type="ARBA" id="ARBA00010688"/>
    </source>
</evidence>
<proteinExistence type="inferred from homology"/>
<evidence type="ECO:0000259" key="5">
    <source>
        <dbReference type="Pfam" id="PF00294"/>
    </source>
</evidence>
<dbReference type="PANTHER" id="PTHR43320:SF2">
    <property type="entry name" value="2-DEHYDRO-3-DEOXYGLUCONOKINASE_2-DEHYDRO-3-DEOXYGALACTONOKINASE"/>
    <property type="match status" value="1"/>
</dbReference>
<dbReference type="EMBL" id="JBHTEF010000001">
    <property type="protein sequence ID" value="MFC7579663.1"/>
    <property type="molecule type" value="Genomic_DNA"/>
</dbReference>
<evidence type="ECO:0000313" key="8">
    <source>
        <dbReference type="Proteomes" id="UP001596527"/>
    </source>
</evidence>
<dbReference type="SUPFAM" id="SSF53613">
    <property type="entry name" value="Ribokinase-like"/>
    <property type="match status" value="1"/>
</dbReference>
<dbReference type="Pfam" id="PF00294">
    <property type="entry name" value="PfkB"/>
    <property type="match status" value="1"/>
</dbReference>
<dbReference type="InterPro" id="IPR029056">
    <property type="entry name" value="Ribokinase-like"/>
</dbReference>
<dbReference type="Proteomes" id="UP001596527">
    <property type="component" value="Unassembled WGS sequence"/>
</dbReference>
<evidence type="ECO:0000256" key="3">
    <source>
        <dbReference type="ARBA" id="ARBA00022777"/>
    </source>
</evidence>
<name>A0ABW2SIY9_9ACTO</name>
<gene>
    <name evidence="6" type="ORF">ACFQWG_00230</name>
    <name evidence="7" type="ORF">ACFQWG_13750</name>
</gene>
<protein>
    <submittedName>
        <fullName evidence="6">Sugar kinase</fullName>
    </submittedName>
</protein>
<evidence type="ECO:0000256" key="2">
    <source>
        <dbReference type="ARBA" id="ARBA00022679"/>
    </source>
</evidence>
<dbReference type="InterPro" id="IPR002173">
    <property type="entry name" value="Carboh/pur_kinase_PfkB_CS"/>
</dbReference>
<comment type="similarity">
    <text evidence="1">Belongs to the carbohydrate kinase PfkB family.</text>
</comment>
<dbReference type="PANTHER" id="PTHR43320">
    <property type="entry name" value="SUGAR KINASE"/>
    <property type="match status" value="1"/>
</dbReference>
<dbReference type="InterPro" id="IPR052700">
    <property type="entry name" value="Carb_kinase_PfkB-like"/>
</dbReference>
<dbReference type="CDD" id="cd01166">
    <property type="entry name" value="KdgK"/>
    <property type="match status" value="1"/>
</dbReference>
<organism evidence="6 8">
    <name type="scientific">Schaalia naturae</name>
    <dbReference type="NCBI Taxonomy" id="635203"/>
    <lineage>
        <taxon>Bacteria</taxon>
        <taxon>Bacillati</taxon>
        <taxon>Actinomycetota</taxon>
        <taxon>Actinomycetes</taxon>
        <taxon>Actinomycetales</taxon>
        <taxon>Actinomycetaceae</taxon>
        <taxon>Schaalia</taxon>
    </lineage>
</organism>
<dbReference type="RefSeq" id="WP_380976139.1">
    <property type="nucleotide sequence ID" value="NZ_JBHTEF010000001.1"/>
</dbReference>
<keyword evidence="3 6" id="KW-0418">Kinase</keyword>
<dbReference type="Gene3D" id="3.40.1190.20">
    <property type="match status" value="1"/>
</dbReference>
<reference evidence="6" key="1">
    <citation type="journal article" date="2014" name="Int. J. Syst. Evol. Microbiol.">
        <title>Complete genome of a new Firmicutes species belonging to the dominant human colonic microbiota ('Ruminococcus bicirculans') reveals two chromosomes and a selective capacity to utilize plant glucans.</title>
        <authorList>
            <consortium name="NISC Comparative Sequencing Program"/>
            <person name="Wegmann U."/>
            <person name="Louis P."/>
            <person name="Goesmann A."/>
            <person name="Henrissat B."/>
            <person name="Duncan S.H."/>
            <person name="Flint H.J."/>
        </authorList>
    </citation>
    <scope>NUCLEOTIDE SEQUENCE</scope>
    <source>
        <strain evidence="6">CCUG 56698</strain>
    </source>
</reference>
<accession>A0ABW2SIY9</accession>
<feature type="region of interest" description="Disordered" evidence="4">
    <location>
        <begin position="281"/>
        <end position="315"/>
    </location>
</feature>
<feature type="domain" description="Carbohydrate kinase PfkB" evidence="5">
    <location>
        <begin position="9"/>
        <end position="291"/>
    </location>
</feature>
<evidence type="ECO:0000256" key="4">
    <source>
        <dbReference type="SAM" id="MobiDB-lite"/>
    </source>
</evidence>
<dbReference type="PROSITE" id="PS00584">
    <property type="entry name" value="PFKB_KINASES_2"/>
    <property type="match status" value="1"/>
</dbReference>
<keyword evidence="8" id="KW-1185">Reference proteome</keyword>
<dbReference type="EMBL" id="JBHTEF010000001">
    <property type="protein sequence ID" value="MFC7582253.1"/>
    <property type="molecule type" value="Genomic_DNA"/>
</dbReference>
<reference evidence="6" key="3">
    <citation type="submission" date="2024-09" db="EMBL/GenBank/DDBJ databases">
        <authorList>
            <person name="Sun Q."/>
            <person name="Mori K."/>
        </authorList>
    </citation>
    <scope>NUCLEOTIDE SEQUENCE</scope>
    <source>
        <strain evidence="6">CCUG 56698</strain>
    </source>
</reference>
<feature type="compositionally biased region" description="Basic and acidic residues" evidence="4">
    <location>
        <begin position="284"/>
        <end position="296"/>
    </location>
</feature>
<keyword evidence="2" id="KW-0808">Transferase</keyword>
<dbReference type="GO" id="GO:0016301">
    <property type="term" value="F:kinase activity"/>
    <property type="evidence" value="ECO:0007669"/>
    <property type="project" value="UniProtKB-KW"/>
</dbReference>
<sequence length="315" mass="33614">MGLLMADKTGDLSEVEHFSMAVAGAEYNVALGLARLGVPVTYVTKLGDDSIGHRIEKGLVREGIDTTGITWSAGLSTGLMFKARNMAGDPEIDYYRRGSAASSMRPEDIPQLEWDRFGFLHVTGITPALGPQTLQMCHALIDQARDHGLVVTFDPNLRPQLWSDCATMIAEVNRLALRADVVLPGLSEGKELTGADDVRGVADWYLGRGVRAVALKAGRKGAVLAEKGSVRELEGFPLERFIDTVGAGDGFAVGVISGMRDGLSLAEAVSRGNAIGAIQVGSRGDNEGLPDRRRLEAFMARGTGPDPEGLHSEEE</sequence>
<reference evidence="8" key="2">
    <citation type="journal article" date="2019" name="Int. J. Syst. Evol. Microbiol.">
        <title>The Global Catalogue of Microorganisms (GCM) 10K type strain sequencing project: providing services to taxonomists for standard genome sequencing and annotation.</title>
        <authorList>
            <consortium name="The Broad Institute Genomics Platform"/>
            <consortium name="The Broad Institute Genome Sequencing Center for Infectious Disease"/>
            <person name="Wu L."/>
            <person name="Ma J."/>
        </authorList>
    </citation>
    <scope>NUCLEOTIDE SEQUENCE [LARGE SCALE GENOMIC DNA]</scope>
    <source>
        <strain evidence="8">CCUG 56698</strain>
    </source>
</reference>
<comment type="caution">
    <text evidence="6">The sequence shown here is derived from an EMBL/GenBank/DDBJ whole genome shotgun (WGS) entry which is preliminary data.</text>
</comment>
<evidence type="ECO:0000313" key="7">
    <source>
        <dbReference type="EMBL" id="MFC7582253.1"/>
    </source>
</evidence>